<dbReference type="Gene3D" id="3.40.640.10">
    <property type="entry name" value="Type I PLP-dependent aspartate aminotransferase-like (Major domain)"/>
    <property type="match status" value="1"/>
</dbReference>
<comment type="similarity">
    <text evidence="1 3">Belongs to the class-III pyridoxal-phosphate-dependent aminotransferase family.</text>
</comment>
<dbReference type="InterPro" id="IPR015424">
    <property type="entry name" value="PyrdxlP-dep_Trfase"/>
</dbReference>
<accession>A0ABQ4F6Z2</accession>
<organism evidence="4 5">
    <name type="scientific">Microbispora amethystogenes</name>
    <dbReference type="NCBI Taxonomy" id="1427754"/>
    <lineage>
        <taxon>Bacteria</taxon>
        <taxon>Bacillati</taxon>
        <taxon>Actinomycetota</taxon>
        <taxon>Actinomycetes</taxon>
        <taxon>Streptosporangiales</taxon>
        <taxon>Streptosporangiaceae</taxon>
        <taxon>Microbispora</taxon>
    </lineage>
</organism>
<dbReference type="PANTHER" id="PTHR43094:SF1">
    <property type="entry name" value="AMINOTRANSFERASE CLASS-III"/>
    <property type="match status" value="1"/>
</dbReference>
<dbReference type="InterPro" id="IPR015421">
    <property type="entry name" value="PyrdxlP-dep_Trfase_major"/>
</dbReference>
<evidence type="ECO:0000256" key="3">
    <source>
        <dbReference type="RuleBase" id="RU003560"/>
    </source>
</evidence>
<dbReference type="PROSITE" id="PS00600">
    <property type="entry name" value="AA_TRANSFER_CLASS_3"/>
    <property type="match status" value="1"/>
</dbReference>
<dbReference type="EMBL" id="BOOB01000004">
    <property type="protein sequence ID" value="GIH30548.1"/>
    <property type="molecule type" value="Genomic_DNA"/>
</dbReference>
<evidence type="ECO:0000256" key="2">
    <source>
        <dbReference type="ARBA" id="ARBA00022898"/>
    </source>
</evidence>
<proteinExistence type="inferred from homology"/>
<keyword evidence="2 3" id="KW-0663">Pyridoxal phosphate</keyword>
<dbReference type="InterPro" id="IPR015422">
    <property type="entry name" value="PyrdxlP-dep_Trfase_small"/>
</dbReference>
<keyword evidence="4" id="KW-0032">Aminotransferase</keyword>
<dbReference type="PIRSF" id="PIRSF000521">
    <property type="entry name" value="Transaminase_4ab_Lys_Orn"/>
    <property type="match status" value="1"/>
</dbReference>
<reference evidence="4 5" key="1">
    <citation type="submission" date="2021-01" db="EMBL/GenBank/DDBJ databases">
        <title>Whole genome shotgun sequence of Microbispora amethystogenes NBRC 101907.</title>
        <authorList>
            <person name="Komaki H."/>
            <person name="Tamura T."/>
        </authorList>
    </citation>
    <scope>NUCLEOTIDE SEQUENCE [LARGE SCALE GENOMIC DNA]</scope>
    <source>
        <strain evidence="4 5">NBRC 101907</strain>
    </source>
</reference>
<evidence type="ECO:0000313" key="4">
    <source>
        <dbReference type="EMBL" id="GIH30548.1"/>
    </source>
</evidence>
<protein>
    <submittedName>
        <fullName evidence="4">Aminotransferase</fullName>
    </submittedName>
</protein>
<dbReference type="InterPro" id="IPR049704">
    <property type="entry name" value="Aminotrans_3_PPA_site"/>
</dbReference>
<dbReference type="NCBIfam" id="NF004718">
    <property type="entry name" value="PRK06062.1"/>
    <property type="match status" value="1"/>
</dbReference>
<dbReference type="CDD" id="cd00610">
    <property type="entry name" value="OAT_like"/>
    <property type="match status" value="1"/>
</dbReference>
<keyword evidence="4" id="KW-0808">Transferase</keyword>
<name>A0ABQ4F6Z2_9ACTN</name>
<sequence>MTTAERGSAETTAGADAWTGERLKAADKEYVIHSWSVQGALDPLPVAGGSGSWFWDYEGRRYLDFQSQLVNLNLGHQHPKLVEAIRRQAAELCYIGPGFAERSRAELAEMLAGLTPGDLKMSFFTTGGAAANENAVRLARHVTGRQKIVARYRSYHGATAGAISLTGDPRRWAAEPGMTGVVRMLDPYTYRCPAGHPDPCPVCTGGPHLEEILQYENPATVAAVIVEPVTGTNGLLYPPDGYLRSLREVCDKYGILLIFDEVMAGFGRTGEWFACDHWGVVPDILTTAKGLNSGYVPLGAMTVSERISGWLRDNMFWGGLTYAGHPLACASGVASLRIMQEERVVDNARLMGERLGAGLAALAERHPSIGDIRGRGLFYGVELVTDRATREPLVPFNGKGQAALPVTRLLKAAMKRGLYLTANFNVLRLTPPLIIQEQEIDLALEVLDDVLTLADEHYTG</sequence>
<comment type="caution">
    <text evidence="4">The sequence shown here is derived from an EMBL/GenBank/DDBJ whole genome shotgun (WGS) entry which is preliminary data.</text>
</comment>
<dbReference type="SUPFAM" id="SSF53383">
    <property type="entry name" value="PLP-dependent transferases"/>
    <property type="match status" value="1"/>
</dbReference>
<dbReference type="GO" id="GO:0008483">
    <property type="term" value="F:transaminase activity"/>
    <property type="evidence" value="ECO:0007669"/>
    <property type="project" value="UniProtKB-KW"/>
</dbReference>
<dbReference type="RefSeq" id="WP_204284044.1">
    <property type="nucleotide sequence ID" value="NZ_BAABEJ010000003.1"/>
</dbReference>
<dbReference type="InterPro" id="IPR005814">
    <property type="entry name" value="Aminotrans_3"/>
</dbReference>
<gene>
    <name evidence="4" type="ORF">Mam01_07120</name>
</gene>
<dbReference type="Proteomes" id="UP000651728">
    <property type="component" value="Unassembled WGS sequence"/>
</dbReference>
<dbReference type="Pfam" id="PF00202">
    <property type="entry name" value="Aminotran_3"/>
    <property type="match status" value="1"/>
</dbReference>
<evidence type="ECO:0000313" key="5">
    <source>
        <dbReference type="Proteomes" id="UP000651728"/>
    </source>
</evidence>
<dbReference type="Gene3D" id="3.90.1150.10">
    <property type="entry name" value="Aspartate Aminotransferase, domain 1"/>
    <property type="match status" value="1"/>
</dbReference>
<dbReference type="PANTHER" id="PTHR43094">
    <property type="entry name" value="AMINOTRANSFERASE"/>
    <property type="match status" value="1"/>
</dbReference>
<evidence type="ECO:0000256" key="1">
    <source>
        <dbReference type="ARBA" id="ARBA00008954"/>
    </source>
</evidence>
<keyword evidence="5" id="KW-1185">Reference proteome</keyword>